<evidence type="ECO:0000313" key="1">
    <source>
        <dbReference type="EMBL" id="PWZ23418.1"/>
    </source>
</evidence>
<gene>
    <name evidence="1" type="ORF">Zm00014a_037343</name>
</gene>
<organism evidence="1 2">
    <name type="scientific">Zea mays</name>
    <name type="common">Maize</name>
    <dbReference type="NCBI Taxonomy" id="4577"/>
    <lineage>
        <taxon>Eukaryota</taxon>
        <taxon>Viridiplantae</taxon>
        <taxon>Streptophyta</taxon>
        <taxon>Embryophyta</taxon>
        <taxon>Tracheophyta</taxon>
        <taxon>Spermatophyta</taxon>
        <taxon>Magnoliopsida</taxon>
        <taxon>Liliopsida</taxon>
        <taxon>Poales</taxon>
        <taxon>Poaceae</taxon>
        <taxon>PACMAD clade</taxon>
        <taxon>Panicoideae</taxon>
        <taxon>Andropogonodae</taxon>
        <taxon>Andropogoneae</taxon>
        <taxon>Tripsacinae</taxon>
        <taxon>Zea</taxon>
    </lineage>
</organism>
<accession>A0A3L6ERY6</accession>
<dbReference type="EMBL" id="NCVQ01000006">
    <property type="protein sequence ID" value="PWZ23418.1"/>
    <property type="molecule type" value="Genomic_DNA"/>
</dbReference>
<evidence type="ECO:0000313" key="2">
    <source>
        <dbReference type="Proteomes" id="UP000251960"/>
    </source>
</evidence>
<protein>
    <submittedName>
        <fullName evidence="1">Uncharacterized protein</fullName>
    </submittedName>
</protein>
<dbReference type="AlphaFoldDB" id="A0A3L6ERY6"/>
<proteinExistence type="predicted"/>
<sequence length="44" mass="5314">MCTGFLLRSAHFFLCGQLVLFWGQLRKWTCATLGKWGWFEFWLQ</sequence>
<dbReference type="Proteomes" id="UP000251960">
    <property type="component" value="Chromosome 5"/>
</dbReference>
<comment type="caution">
    <text evidence="1">The sequence shown here is derived from an EMBL/GenBank/DDBJ whole genome shotgun (WGS) entry which is preliminary data.</text>
</comment>
<name>A0A3L6ERY6_MAIZE</name>
<reference evidence="1 2" key="1">
    <citation type="journal article" date="2018" name="Nat. Genet.">
        <title>Extensive intraspecific gene order and gene structural variations between Mo17 and other maize genomes.</title>
        <authorList>
            <person name="Sun S."/>
            <person name="Zhou Y."/>
            <person name="Chen J."/>
            <person name="Shi J."/>
            <person name="Zhao H."/>
            <person name="Zhao H."/>
            <person name="Song W."/>
            <person name="Zhang M."/>
            <person name="Cui Y."/>
            <person name="Dong X."/>
            <person name="Liu H."/>
            <person name="Ma X."/>
            <person name="Jiao Y."/>
            <person name="Wang B."/>
            <person name="Wei X."/>
            <person name="Stein J.C."/>
            <person name="Glaubitz J.C."/>
            <person name="Lu F."/>
            <person name="Yu G."/>
            <person name="Liang C."/>
            <person name="Fengler K."/>
            <person name="Li B."/>
            <person name="Rafalski A."/>
            <person name="Schnable P.S."/>
            <person name="Ware D.H."/>
            <person name="Buckler E.S."/>
            <person name="Lai J."/>
        </authorList>
    </citation>
    <scope>NUCLEOTIDE SEQUENCE [LARGE SCALE GENOMIC DNA]</scope>
    <source>
        <strain evidence="2">cv. Missouri 17</strain>
        <tissue evidence="1">Seedling</tissue>
    </source>
</reference>